<dbReference type="GO" id="GO:0005737">
    <property type="term" value="C:cytoplasm"/>
    <property type="evidence" value="ECO:0007669"/>
    <property type="project" value="TreeGrafter"/>
</dbReference>
<dbReference type="PANTHER" id="PTHR24346">
    <property type="entry name" value="MAP/MICROTUBULE AFFINITY-REGULATING KINASE"/>
    <property type="match status" value="1"/>
</dbReference>
<dbReference type="CDD" id="cd14003">
    <property type="entry name" value="STKc_AMPK-like"/>
    <property type="match status" value="1"/>
</dbReference>
<keyword evidence="2" id="KW-0067">ATP-binding</keyword>
<dbReference type="PROSITE" id="PS50011">
    <property type="entry name" value="PROTEIN_KINASE_DOM"/>
    <property type="match status" value="1"/>
</dbReference>
<dbReference type="Gene3D" id="1.10.510.10">
    <property type="entry name" value="Transferase(Phosphotransferase) domain 1"/>
    <property type="match status" value="1"/>
</dbReference>
<dbReference type="GO" id="GO:0005524">
    <property type="term" value="F:ATP binding"/>
    <property type="evidence" value="ECO:0007669"/>
    <property type="project" value="UniProtKB-KW"/>
</dbReference>
<dbReference type="Pfam" id="PF00069">
    <property type="entry name" value="Pkinase"/>
    <property type="match status" value="1"/>
</dbReference>
<dbReference type="AlphaFoldDB" id="A0AAW1P9Z2"/>
<reference evidence="5 6" key="1">
    <citation type="journal article" date="2024" name="Nat. Commun.">
        <title>Phylogenomics reveals the evolutionary origins of lichenization in chlorophyte algae.</title>
        <authorList>
            <person name="Puginier C."/>
            <person name="Libourel C."/>
            <person name="Otte J."/>
            <person name="Skaloud P."/>
            <person name="Haon M."/>
            <person name="Grisel S."/>
            <person name="Petersen M."/>
            <person name="Berrin J.G."/>
            <person name="Delaux P.M."/>
            <person name="Dal Grande F."/>
            <person name="Keller J."/>
        </authorList>
    </citation>
    <scope>NUCLEOTIDE SEQUENCE [LARGE SCALE GENOMIC DNA]</scope>
    <source>
        <strain evidence="5 6">SAG 2043</strain>
    </source>
</reference>
<feature type="region of interest" description="Disordered" evidence="3">
    <location>
        <begin position="1"/>
        <end position="21"/>
    </location>
</feature>
<keyword evidence="6" id="KW-1185">Reference proteome</keyword>
<evidence type="ECO:0000256" key="2">
    <source>
        <dbReference type="ARBA" id="ARBA00022840"/>
    </source>
</evidence>
<dbReference type="PANTHER" id="PTHR24346:SF92">
    <property type="entry name" value="SNF1-RELATED PROTEIN KINASE 2.6"/>
    <property type="match status" value="1"/>
</dbReference>
<gene>
    <name evidence="5" type="ORF">WJX72_008981</name>
</gene>
<evidence type="ECO:0000256" key="3">
    <source>
        <dbReference type="SAM" id="MobiDB-lite"/>
    </source>
</evidence>
<feature type="domain" description="Protein kinase" evidence="4">
    <location>
        <begin position="172"/>
        <end position="443"/>
    </location>
</feature>
<dbReference type="GO" id="GO:0004674">
    <property type="term" value="F:protein serine/threonine kinase activity"/>
    <property type="evidence" value="ECO:0007669"/>
    <property type="project" value="TreeGrafter"/>
</dbReference>
<comment type="caution">
    <text evidence="5">The sequence shown here is derived from an EMBL/GenBank/DDBJ whole genome shotgun (WGS) entry which is preliminary data.</text>
</comment>
<feature type="region of interest" description="Disordered" evidence="3">
    <location>
        <begin position="495"/>
        <end position="560"/>
    </location>
</feature>
<dbReference type="InterPro" id="IPR011009">
    <property type="entry name" value="Kinase-like_dom_sf"/>
</dbReference>
<dbReference type="FunFam" id="1.10.510.10:FF:000571">
    <property type="entry name" value="Maternal embryonic leucine zipper kinase"/>
    <property type="match status" value="1"/>
</dbReference>
<dbReference type="SUPFAM" id="SSF56112">
    <property type="entry name" value="Protein kinase-like (PK-like)"/>
    <property type="match status" value="1"/>
</dbReference>
<keyword evidence="1" id="KW-0547">Nucleotide-binding</keyword>
<name>A0AAW1P9Z2_9CHLO</name>
<dbReference type="Proteomes" id="UP001489004">
    <property type="component" value="Unassembled WGS sequence"/>
</dbReference>
<dbReference type="EMBL" id="JALJOR010000017">
    <property type="protein sequence ID" value="KAK9804863.1"/>
    <property type="molecule type" value="Genomic_DNA"/>
</dbReference>
<feature type="region of interest" description="Disordered" evidence="3">
    <location>
        <begin position="133"/>
        <end position="165"/>
    </location>
</feature>
<sequence length="560" mass="60734">MSSRDLIEEVTPRECASDRDTLSTSGIAAACSLSACQAAAAHRQWSCVLAPAAAPQASRPLWPGQISSVQHSSSPSLQPKNSSYPSAMGFGCFGGSNSRKQERKSSSAPELGASASGSREDCPVADKGVCANLSDPNALSQTTRRDQAAARPPPAAPPQESVREPLKGLPTYKKLYDINHGSSGFVQLAEHRRTGEHVAIKFIPQGSESVKRAEKEILNMRLCNLHPHIIQFYEVFLTPAHVAIAIEYADCGDLADYLAAHRISKQRQKGLRENTARWFFQQTIVALDFCHAMGIANRDIKLENCLLVSNPNARDWPLLKLCDFGFSKDEYTDSLCKTACGTPEYVAPEVLQYSKYDGKIADIWSCGVLLYVMVTGSFPFRSSAESKLNPMVQLQQMFPRIVAADYERPKHVSADCRNLMERMLTADCSKRITMGEILGHPWFRQGLPSHLASLNEELLALSETAAYGMCRQDEAEILRITGQANMKAVICVKPTKRPGSAAKPGGKGPSQRQSGDDRGKGLAGDAKPGTKGPSYRQSGDGQPLEPGLGSSLASPRSVLP</sequence>
<feature type="region of interest" description="Disordered" evidence="3">
    <location>
        <begin position="95"/>
        <end position="121"/>
    </location>
</feature>
<dbReference type="SMART" id="SM00220">
    <property type="entry name" value="S_TKc"/>
    <property type="match status" value="1"/>
</dbReference>
<dbReference type="PROSITE" id="PS51257">
    <property type="entry name" value="PROKAR_LIPOPROTEIN"/>
    <property type="match status" value="1"/>
</dbReference>
<evidence type="ECO:0000313" key="6">
    <source>
        <dbReference type="Proteomes" id="UP001489004"/>
    </source>
</evidence>
<evidence type="ECO:0000313" key="5">
    <source>
        <dbReference type="EMBL" id="KAK9804863.1"/>
    </source>
</evidence>
<accession>A0AAW1P9Z2</accession>
<evidence type="ECO:0000256" key="1">
    <source>
        <dbReference type="ARBA" id="ARBA00022741"/>
    </source>
</evidence>
<proteinExistence type="predicted"/>
<organism evidence="5 6">
    <name type="scientific">[Myrmecia] bisecta</name>
    <dbReference type="NCBI Taxonomy" id="41462"/>
    <lineage>
        <taxon>Eukaryota</taxon>
        <taxon>Viridiplantae</taxon>
        <taxon>Chlorophyta</taxon>
        <taxon>core chlorophytes</taxon>
        <taxon>Trebouxiophyceae</taxon>
        <taxon>Trebouxiales</taxon>
        <taxon>Trebouxiaceae</taxon>
        <taxon>Myrmecia</taxon>
    </lineage>
</organism>
<protein>
    <recommendedName>
        <fullName evidence="4">Protein kinase domain-containing protein</fullName>
    </recommendedName>
</protein>
<dbReference type="InterPro" id="IPR000719">
    <property type="entry name" value="Prot_kinase_dom"/>
</dbReference>
<dbReference type="GO" id="GO:0035556">
    <property type="term" value="P:intracellular signal transduction"/>
    <property type="evidence" value="ECO:0007669"/>
    <property type="project" value="TreeGrafter"/>
</dbReference>
<evidence type="ECO:0000259" key="4">
    <source>
        <dbReference type="PROSITE" id="PS50011"/>
    </source>
</evidence>